<accession>A0A9D3XG63</accession>
<evidence type="ECO:0000256" key="1">
    <source>
        <dbReference type="SAM" id="MobiDB-lite"/>
    </source>
</evidence>
<feature type="compositionally biased region" description="Polar residues" evidence="1">
    <location>
        <begin position="78"/>
        <end position="87"/>
    </location>
</feature>
<dbReference type="AlphaFoldDB" id="A0A9D3XG63"/>
<reference evidence="2" key="1">
    <citation type="submission" date="2021-09" db="EMBL/GenBank/DDBJ databases">
        <title>The genome of Mauremys mutica provides insights into the evolution of semi-aquatic lifestyle.</title>
        <authorList>
            <person name="Gong S."/>
            <person name="Gao Y."/>
        </authorList>
    </citation>
    <scope>NUCLEOTIDE SEQUENCE</scope>
    <source>
        <strain evidence="2">MM-2020</strain>
        <tissue evidence="2">Muscle</tissue>
    </source>
</reference>
<gene>
    <name evidence="2" type="ORF">KIL84_000094</name>
</gene>
<comment type="caution">
    <text evidence="2">The sequence shown here is derived from an EMBL/GenBank/DDBJ whole genome shotgun (WGS) entry which is preliminary data.</text>
</comment>
<feature type="region of interest" description="Disordered" evidence="1">
    <location>
        <begin position="1"/>
        <end position="20"/>
    </location>
</feature>
<organism evidence="2 3">
    <name type="scientific">Mauremys mutica</name>
    <name type="common">yellowpond turtle</name>
    <dbReference type="NCBI Taxonomy" id="74926"/>
    <lineage>
        <taxon>Eukaryota</taxon>
        <taxon>Metazoa</taxon>
        <taxon>Chordata</taxon>
        <taxon>Craniata</taxon>
        <taxon>Vertebrata</taxon>
        <taxon>Euteleostomi</taxon>
        <taxon>Archelosauria</taxon>
        <taxon>Testudinata</taxon>
        <taxon>Testudines</taxon>
        <taxon>Cryptodira</taxon>
        <taxon>Durocryptodira</taxon>
        <taxon>Testudinoidea</taxon>
        <taxon>Geoemydidae</taxon>
        <taxon>Geoemydinae</taxon>
        <taxon>Mauremys</taxon>
    </lineage>
</organism>
<feature type="region of interest" description="Disordered" evidence="1">
    <location>
        <begin position="62"/>
        <end position="158"/>
    </location>
</feature>
<keyword evidence="3" id="KW-1185">Reference proteome</keyword>
<protein>
    <submittedName>
        <fullName evidence="2">Uncharacterized protein</fullName>
    </submittedName>
</protein>
<evidence type="ECO:0000313" key="3">
    <source>
        <dbReference type="Proteomes" id="UP000827986"/>
    </source>
</evidence>
<dbReference type="EMBL" id="JAHDVG010000473">
    <property type="protein sequence ID" value="KAH1178763.1"/>
    <property type="molecule type" value="Genomic_DNA"/>
</dbReference>
<feature type="compositionally biased region" description="Polar residues" evidence="1">
    <location>
        <begin position="94"/>
        <end position="109"/>
    </location>
</feature>
<proteinExistence type="predicted"/>
<evidence type="ECO:0000313" key="2">
    <source>
        <dbReference type="EMBL" id="KAH1178763.1"/>
    </source>
</evidence>
<sequence>MLQPRAGSPGQMHGQEAGLLIGQCFPARSAEQPKSPAALTENGFPAQQHCAEVEHHLPLGAPPATSWPYTPSMRLTPWHSQTTTQEARQLMTRPRQSSGDTGHQSSKKQCLSHHPPGHLGASHTHITTDDIPQGNPPATPPMHATARPKSKPRPAPKD</sequence>
<feature type="compositionally biased region" description="Basic residues" evidence="1">
    <location>
        <begin position="146"/>
        <end position="158"/>
    </location>
</feature>
<name>A0A9D3XG63_9SAUR</name>
<dbReference type="Proteomes" id="UP000827986">
    <property type="component" value="Unassembled WGS sequence"/>
</dbReference>